<sequence length="227" mass="24514">MNGAEQPAGKHQCQRPLRGCARSNQPRAMVVGQHRLELANLAPGPPVIARQHQASRRHTRAIDGSLPHQRGIAEPHTLRQAQRHAGPLAPLPPRGMRFVKQQHDLCQPPAPPTPAPGADGRPGSNFPQDQIRFQATTPGPNGGPSRRDAQVEWMAQSNSSSAAHECVELAIRNPMSGWRSRNAGCRDNSRHDANDGSVLMRYGTVRASRGCAVAAAMQSNASDSSRR</sequence>
<dbReference type="EMBL" id="CADILJ010000040">
    <property type="protein sequence ID" value="CAB3952764.1"/>
    <property type="molecule type" value="Genomic_DNA"/>
</dbReference>
<reference evidence="2 3" key="1">
    <citation type="submission" date="2020-04" db="EMBL/GenBank/DDBJ databases">
        <authorList>
            <person name="De Canck E."/>
        </authorList>
    </citation>
    <scope>NUCLEOTIDE SEQUENCE [LARGE SCALE GENOMIC DNA]</scope>
    <source>
        <strain evidence="2 3">LMG 7053</strain>
    </source>
</reference>
<gene>
    <name evidence="2" type="ORF">LMG7053_03880</name>
</gene>
<protein>
    <submittedName>
        <fullName evidence="2">Uncharacterized protein</fullName>
    </submittedName>
</protein>
<evidence type="ECO:0000256" key="1">
    <source>
        <dbReference type="SAM" id="MobiDB-lite"/>
    </source>
</evidence>
<dbReference type="Proteomes" id="UP000494161">
    <property type="component" value="Unassembled WGS sequence"/>
</dbReference>
<keyword evidence="3" id="KW-1185">Reference proteome</keyword>
<comment type="caution">
    <text evidence="2">The sequence shown here is derived from an EMBL/GenBank/DDBJ whole genome shotgun (WGS) entry which is preliminary data.</text>
</comment>
<accession>A0ABM8LY41</accession>
<feature type="compositionally biased region" description="Polar residues" evidence="1">
    <location>
        <begin position="125"/>
        <end position="139"/>
    </location>
</feature>
<feature type="region of interest" description="Disordered" evidence="1">
    <location>
        <begin position="104"/>
        <end position="147"/>
    </location>
</feature>
<evidence type="ECO:0000313" key="2">
    <source>
        <dbReference type="EMBL" id="CAB3952764.1"/>
    </source>
</evidence>
<evidence type="ECO:0000313" key="3">
    <source>
        <dbReference type="Proteomes" id="UP000494161"/>
    </source>
</evidence>
<organism evidence="2 3">
    <name type="scientific">Achromobacter ruhlandii</name>
    <dbReference type="NCBI Taxonomy" id="72557"/>
    <lineage>
        <taxon>Bacteria</taxon>
        <taxon>Pseudomonadati</taxon>
        <taxon>Pseudomonadota</taxon>
        <taxon>Betaproteobacteria</taxon>
        <taxon>Burkholderiales</taxon>
        <taxon>Alcaligenaceae</taxon>
        <taxon>Achromobacter</taxon>
    </lineage>
</organism>
<name>A0ABM8LY41_9BURK</name>
<proteinExistence type="predicted"/>